<name>A0A2R6BCQ2_9ARCH</name>
<comment type="caution">
    <text evidence="1">The sequence shown here is derived from an EMBL/GenBank/DDBJ whole genome shotgun (WGS) entry which is preliminary data.</text>
</comment>
<evidence type="ECO:0000313" key="2">
    <source>
        <dbReference type="Proteomes" id="UP000240681"/>
    </source>
</evidence>
<dbReference type="PANTHER" id="PTHR43857">
    <property type="entry name" value="BLR7761 PROTEIN"/>
    <property type="match status" value="1"/>
</dbReference>
<dbReference type="SUPFAM" id="SSF55298">
    <property type="entry name" value="YjgF-like"/>
    <property type="match status" value="1"/>
</dbReference>
<dbReference type="PANTHER" id="PTHR43857:SF1">
    <property type="entry name" value="YJGH FAMILY PROTEIN"/>
    <property type="match status" value="1"/>
</dbReference>
<dbReference type="InterPro" id="IPR035959">
    <property type="entry name" value="RutC-like_sf"/>
</dbReference>
<dbReference type="Proteomes" id="UP000240681">
    <property type="component" value="Unassembled WGS sequence"/>
</dbReference>
<dbReference type="Gene3D" id="3.30.1330.40">
    <property type="entry name" value="RutC-like"/>
    <property type="match status" value="1"/>
</dbReference>
<gene>
    <name evidence="1" type="ORF">B9Q09_02235</name>
</gene>
<sequence>MRGSRIILRRQVGGVSGYESEFGYSRAVRVGNMVFIAATSGLYRFEPDLVLDTYLQTKRAIQRINEALKALEFGLDDIVRLRVFAKQGLCLDDFKKAYREFFADSKPALTLVYVTGFPSDKTILEIEAEAVKE</sequence>
<dbReference type="InterPro" id="IPR006175">
    <property type="entry name" value="YjgF/YER057c/UK114"/>
</dbReference>
<accession>A0A2R6BCQ2</accession>
<dbReference type="EMBL" id="NEXK01000046">
    <property type="protein sequence ID" value="PSN96375.1"/>
    <property type="molecule type" value="Genomic_DNA"/>
</dbReference>
<protein>
    <recommendedName>
        <fullName evidence="3">Enamine deaminase RidA</fullName>
    </recommendedName>
</protein>
<evidence type="ECO:0008006" key="3">
    <source>
        <dbReference type="Google" id="ProtNLM"/>
    </source>
</evidence>
<proteinExistence type="predicted"/>
<dbReference type="AlphaFoldDB" id="A0A2R6BCQ2"/>
<evidence type="ECO:0000313" key="1">
    <source>
        <dbReference type="EMBL" id="PSN96375.1"/>
    </source>
</evidence>
<reference evidence="1 2" key="1">
    <citation type="submission" date="2017-04" db="EMBL/GenBank/DDBJ databases">
        <title>Novel microbial lineages endemic to geothermal iron-oxide mats fill important gaps in the evolutionary history of Archaea.</title>
        <authorList>
            <person name="Jay Z.J."/>
            <person name="Beam J.P."/>
            <person name="Dlakic M."/>
            <person name="Rusch D.B."/>
            <person name="Kozubal M.A."/>
            <person name="Inskeep W.P."/>
        </authorList>
    </citation>
    <scope>NUCLEOTIDE SEQUENCE [LARGE SCALE GENOMIC DNA]</scope>
    <source>
        <strain evidence="1">ECH_B_SAG-C16</strain>
    </source>
</reference>
<dbReference type="Pfam" id="PF01042">
    <property type="entry name" value="Ribonuc_L-PSP"/>
    <property type="match status" value="1"/>
</dbReference>
<organism evidence="1 2">
    <name type="scientific">Candidatus Marsarchaeota G2 archaeon ECH_B_SAG-C16</name>
    <dbReference type="NCBI Taxonomy" id="1978163"/>
    <lineage>
        <taxon>Archaea</taxon>
        <taxon>Candidatus Marsarchaeota</taxon>
        <taxon>Candidatus Marsarchaeota group 2</taxon>
    </lineage>
</organism>